<dbReference type="STRING" id="106370.Francci3_2751"/>
<dbReference type="InterPro" id="IPR002577">
    <property type="entry name" value="HTH_HxlR"/>
</dbReference>
<keyword evidence="5" id="KW-1185">Reference proteome</keyword>
<sequence>MEVNRYTGQVLDQHDESDCPAARALGLIGDHWSLLIIREAFGGARRYDDFRTRLKISDHTLTRRLDRLVDRGILQRRLYQPRPPRSEYELTSAGRDLAPILMELGRWGSRWTTGAGPDRSLPASLLRAMDE</sequence>
<gene>
    <name evidence="4" type="ordered locus">Francci3_2751</name>
</gene>
<accession>A0A1X1PWS9</accession>
<dbReference type="SUPFAM" id="SSF46785">
    <property type="entry name" value="Winged helix' DNA-binding domain"/>
    <property type="match status" value="1"/>
</dbReference>
<evidence type="ECO:0000256" key="1">
    <source>
        <dbReference type="ARBA" id="ARBA00023015"/>
    </source>
</evidence>
<accession>Q2J9D1</accession>
<dbReference type="Pfam" id="PF01638">
    <property type="entry name" value="HxlR"/>
    <property type="match status" value="1"/>
</dbReference>
<keyword evidence="1" id="KW-0805">Transcription regulation</keyword>
<dbReference type="EMBL" id="CP000249">
    <property type="protein sequence ID" value="ABD12111.1"/>
    <property type="molecule type" value="Genomic_DNA"/>
</dbReference>
<reference evidence="4 5" key="1">
    <citation type="journal article" date="2007" name="Genome Res.">
        <title>Genome characteristics of facultatively symbiotic Frankia sp. strains reflect host range and host plant biogeography.</title>
        <authorList>
            <person name="Normand P."/>
            <person name="Lapierre P."/>
            <person name="Tisa L.S."/>
            <person name="Gogarten J.P."/>
            <person name="Alloisio N."/>
            <person name="Bagnarol E."/>
            <person name="Bassi C.A."/>
            <person name="Berry A.M."/>
            <person name="Bickhart D.M."/>
            <person name="Choisne N."/>
            <person name="Couloux A."/>
            <person name="Cournoyer B."/>
            <person name="Cruveiller S."/>
            <person name="Daubin V."/>
            <person name="Demange N."/>
            <person name="Francino M.P."/>
            <person name="Goltsman E."/>
            <person name="Huang Y."/>
            <person name="Kopp O.R."/>
            <person name="Labarre L."/>
            <person name="Lapidus A."/>
            <person name="Lavire C."/>
            <person name="Marechal J."/>
            <person name="Martinez M."/>
            <person name="Mastronunzio J.E."/>
            <person name="Mullin B.C."/>
            <person name="Niemann J."/>
            <person name="Pujic P."/>
            <person name="Rawnsley T."/>
            <person name="Rouy Z."/>
            <person name="Schenowitz C."/>
            <person name="Sellstedt A."/>
            <person name="Tavares F."/>
            <person name="Tomkins J.P."/>
            <person name="Vallenet D."/>
            <person name="Valverde C."/>
            <person name="Wall L.G."/>
            <person name="Wang Y."/>
            <person name="Medigue C."/>
            <person name="Benson D.R."/>
        </authorList>
    </citation>
    <scope>NUCLEOTIDE SEQUENCE [LARGE SCALE GENOMIC DNA]</scope>
    <source>
        <strain evidence="5">DSM 45818 / CECT 9043 / CcI3</strain>
    </source>
</reference>
<dbReference type="Proteomes" id="UP000001937">
    <property type="component" value="Chromosome"/>
</dbReference>
<dbReference type="PANTHER" id="PTHR33204">
    <property type="entry name" value="TRANSCRIPTIONAL REGULATOR, MARR FAMILY"/>
    <property type="match status" value="1"/>
</dbReference>
<dbReference type="PROSITE" id="PS51118">
    <property type="entry name" value="HTH_HXLR"/>
    <property type="match status" value="1"/>
</dbReference>
<evidence type="ECO:0000313" key="5">
    <source>
        <dbReference type="Proteomes" id="UP000001937"/>
    </source>
</evidence>
<proteinExistence type="predicted"/>
<dbReference type="OrthoDB" id="5181972at2"/>
<dbReference type="PANTHER" id="PTHR33204:SF18">
    <property type="entry name" value="TRANSCRIPTIONAL REGULATORY PROTEIN"/>
    <property type="match status" value="1"/>
</dbReference>
<dbReference type="InterPro" id="IPR036390">
    <property type="entry name" value="WH_DNA-bd_sf"/>
</dbReference>
<dbReference type="AlphaFoldDB" id="Q2J9D1"/>
<evidence type="ECO:0000256" key="2">
    <source>
        <dbReference type="ARBA" id="ARBA00023125"/>
    </source>
</evidence>
<dbReference type="GO" id="GO:0003677">
    <property type="term" value="F:DNA binding"/>
    <property type="evidence" value="ECO:0007669"/>
    <property type="project" value="UniProtKB-KW"/>
</dbReference>
<dbReference type="KEGG" id="fra:Francci3_2751"/>
<organism evidence="4 5">
    <name type="scientific">Frankia casuarinae (strain DSM 45818 / CECT 9043 / HFP020203 / CcI3)</name>
    <dbReference type="NCBI Taxonomy" id="106370"/>
    <lineage>
        <taxon>Bacteria</taxon>
        <taxon>Bacillati</taxon>
        <taxon>Actinomycetota</taxon>
        <taxon>Actinomycetes</taxon>
        <taxon>Frankiales</taxon>
        <taxon>Frankiaceae</taxon>
        <taxon>Frankia</taxon>
    </lineage>
</organism>
<keyword evidence="3" id="KW-0804">Transcription</keyword>
<dbReference type="Gene3D" id="1.10.10.10">
    <property type="entry name" value="Winged helix-like DNA-binding domain superfamily/Winged helix DNA-binding domain"/>
    <property type="match status" value="1"/>
</dbReference>
<dbReference type="HOGENOM" id="CLU_111585_0_2_11"/>
<name>Q2J9D1_FRACC</name>
<keyword evidence="2" id="KW-0238">DNA-binding</keyword>
<evidence type="ECO:0000313" key="4">
    <source>
        <dbReference type="EMBL" id="ABD12111.1"/>
    </source>
</evidence>
<evidence type="ECO:0000256" key="3">
    <source>
        <dbReference type="ARBA" id="ARBA00023163"/>
    </source>
</evidence>
<protein>
    <submittedName>
        <fullName evidence="4">Transcriptional regulator</fullName>
    </submittedName>
</protein>
<dbReference type="eggNOG" id="COG1733">
    <property type="taxonomic scope" value="Bacteria"/>
</dbReference>
<dbReference type="InterPro" id="IPR036388">
    <property type="entry name" value="WH-like_DNA-bd_sf"/>
</dbReference>
<dbReference type="RefSeq" id="WP_011437141.1">
    <property type="nucleotide sequence ID" value="NC_007777.1"/>
</dbReference>